<proteinExistence type="predicted"/>
<evidence type="ECO:0000313" key="3">
    <source>
        <dbReference type="Proteomes" id="UP000619260"/>
    </source>
</evidence>
<protein>
    <recommendedName>
        <fullName evidence="4">SPOR domain-containing protein</fullName>
    </recommendedName>
</protein>
<evidence type="ECO:0000256" key="1">
    <source>
        <dbReference type="SAM" id="Phobius"/>
    </source>
</evidence>
<keyword evidence="1" id="KW-0812">Transmembrane</keyword>
<dbReference type="Proteomes" id="UP000619260">
    <property type="component" value="Unassembled WGS sequence"/>
</dbReference>
<gene>
    <name evidence="2" type="ORF">Val02_01140</name>
</gene>
<reference evidence="2" key="1">
    <citation type="submission" date="2021-01" db="EMBL/GenBank/DDBJ databases">
        <title>Whole genome shotgun sequence of Virgisporangium aliadipatigenens NBRC 105644.</title>
        <authorList>
            <person name="Komaki H."/>
            <person name="Tamura T."/>
        </authorList>
    </citation>
    <scope>NUCLEOTIDE SEQUENCE</scope>
    <source>
        <strain evidence="2">NBRC 105644</strain>
    </source>
</reference>
<evidence type="ECO:0000313" key="2">
    <source>
        <dbReference type="EMBL" id="GIJ43228.1"/>
    </source>
</evidence>
<organism evidence="2 3">
    <name type="scientific">Virgisporangium aliadipatigenens</name>
    <dbReference type="NCBI Taxonomy" id="741659"/>
    <lineage>
        <taxon>Bacteria</taxon>
        <taxon>Bacillati</taxon>
        <taxon>Actinomycetota</taxon>
        <taxon>Actinomycetes</taxon>
        <taxon>Micromonosporales</taxon>
        <taxon>Micromonosporaceae</taxon>
        <taxon>Virgisporangium</taxon>
    </lineage>
</organism>
<keyword evidence="1" id="KW-1133">Transmembrane helix</keyword>
<keyword evidence="3" id="KW-1185">Reference proteome</keyword>
<accession>A0A8J4DN58</accession>
<comment type="caution">
    <text evidence="2">The sequence shown here is derived from an EMBL/GenBank/DDBJ whole genome shotgun (WGS) entry which is preliminary data.</text>
</comment>
<dbReference type="AlphaFoldDB" id="A0A8J4DN58"/>
<evidence type="ECO:0008006" key="4">
    <source>
        <dbReference type="Google" id="ProtNLM"/>
    </source>
</evidence>
<dbReference type="RefSeq" id="WP_203896827.1">
    <property type="nucleotide sequence ID" value="NZ_BOPF01000001.1"/>
</dbReference>
<name>A0A8J4DN58_9ACTN</name>
<dbReference type="EMBL" id="BOPF01000001">
    <property type="protein sequence ID" value="GIJ43228.1"/>
    <property type="molecule type" value="Genomic_DNA"/>
</dbReference>
<keyword evidence="1" id="KW-0472">Membrane</keyword>
<feature type="transmembrane region" description="Helical" evidence="1">
    <location>
        <begin position="224"/>
        <end position="244"/>
    </location>
</feature>
<sequence length="361" mass="38086">MTIVLGLPRTPVVVVPGTEARVPVEVTNEGIDDVEVRLALARGRASAWVRADPERVELPSGERTSVELVFSPPKSLAISRGLQPFTVLAQESGTAAVAGRATGLLSVNAPQHLSATLTNGKRWRNPVTLEVTNSGENAMTVLVEPRLDPDAGKVSVKPTVLDVQPGTPATALIKARPKRKLSGPATKYALVVDLSDIADEADDAPPVVSTEIDRMNKSRLGRRTPTVLAIVLIVAMTAGAVVFFEWKPRLPSFFGGGSGNATAPTSAPKPVEPQVRRPYVLIDVFPQTGPDRGKPEADAALAALKAAGMSPKLIDASGGVVIAGRQGQLWVILQDGFASIEEARGYCDQFRPVAPKCEAVP</sequence>